<dbReference type="AlphaFoldDB" id="A0AA86Q8W4"/>
<reference evidence="2 3" key="2">
    <citation type="submission" date="2024-07" db="EMBL/GenBank/DDBJ databases">
        <authorList>
            <person name="Akdeniz Z."/>
        </authorList>
    </citation>
    <scope>NUCLEOTIDE SEQUENCE [LARGE SCALE GENOMIC DNA]</scope>
</reference>
<protein>
    <submittedName>
        <fullName evidence="2">Hypothetical_protein</fullName>
    </submittedName>
</protein>
<comment type="caution">
    <text evidence="1">The sequence shown here is derived from an EMBL/GenBank/DDBJ whole genome shotgun (WGS) entry which is preliminary data.</text>
</comment>
<keyword evidence="3" id="KW-1185">Reference proteome</keyword>
<dbReference type="EMBL" id="CATOUU010000848">
    <property type="protein sequence ID" value="CAI9954436.1"/>
    <property type="molecule type" value="Genomic_DNA"/>
</dbReference>
<evidence type="ECO:0000313" key="3">
    <source>
        <dbReference type="Proteomes" id="UP001642409"/>
    </source>
</evidence>
<reference evidence="1" key="1">
    <citation type="submission" date="2023-06" db="EMBL/GenBank/DDBJ databases">
        <authorList>
            <person name="Kurt Z."/>
        </authorList>
    </citation>
    <scope>NUCLEOTIDE SEQUENCE</scope>
</reference>
<dbReference type="EMBL" id="CAXDID020000178">
    <property type="protein sequence ID" value="CAL6049319.1"/>
    <property type="molecule type" value="Genomic_DNA"/>
</dbReference>
<name>A0AA86Q8W4_9EUKA</name>
<organism evidence="1">
    <name type="scientific">Hexamita inflata</name>
    <dbReference type="NCBI Taxonomy" id="28002"/>
    <lineage>
        <taxon>Eukaryota</taxon>
        <taxon>Metamonada</taxon>
        <taxon>Diplomonadida</taxon>
        <taxon>Hexamitidae</taxon>
        <taxon>Hexamitinae</taxon>
        <taxon>Hexamita</taxon>
    </lineage>
</organism>
<evidence type="ECO:0000313" key="2">
    <source>
        <dbReference type="EMBL" id="CAL6049319.1"/>
    </source>
</evidence>
<gene>
    <name evidence="1" type="ORF">HINF_LOCUS42081</name>
    <name evidence="2" type="ORF">HINF_LOCUS43173</name>
</gene>
<sequence length="190" mass="22072">MVFIQLVQCFIKSLPATVRLNIFKAAACWLPITRSPGARRAMVRIFQFSNFTYLTPENPTFGNQVRFVSLIKHLREFASQQNKHLSQFTVIIQRIYYLRDFSPVFQLMNTRMVNILNIFIPESDTSGINRFAKKSFEKYFRGFYRLESSKQLVCQFAPSQIMIGSSSELQFNSELQSSSFVSVPKINRPN</sequence>
<accession>A0AA86Q8W4</accession>
<dbReference type="Proteomes" id="UP001642409">
    <property type="component" value="Unassembled WGS sequence"/>
</dbReference>
<evidence type="ECO:0000313" key="1">
    <source>
        <dbReference type="EMBL" id="CAI9954436.1"/>
    </source>
</evidence>
<proteinExistence type="predicted"/>